<accession>A0A5A9NEX5</accession>
<dbReference type="EMBL" id="SOYY01000018">
    <property type="protein sequence ID" value="KAA0708552.1"/>
    <property type="molecule type" value="Genomic_DNA"/>
</dbReference>
<proteinExistence type="predicted"/>
<keyword evidence="2" id="KW-1185">Reference proteome</keyword>
<evidence type="ECO:0000313" key="1">
    <source>
        <dbReference type="EMBL" id="KAA0708552.1"/>
    </source>
</evidence>
<dbReference type="AlphaFoldDB" id="A0A5A9NEX5"/>
<comment type="caution">
    <text evidence="1">The sequence shown here is derived from an EMBL/GenBank/DDBJ whole genome shotgun (WGS) entry which is preliminary data.</text>
</comment>
<dbReference type="Proteomes" id="UP000324632">
    <property type="component" value="Chromosome 18"/>
</dbReference>
<protein>
    <submittedName>
        <fullName evidence="1">Uncharacterized protein</fullName>
    </submittedName>
</protein>
<organism evidence="1 2">
    <name type="scientific">Triplophysa tibetana</name>
    <dbReference type="NCBI Taxonomy" id="1572043"/>
    <lineage>
        <taxon>Eukaryota</taxon>
        <taxon>Metazoa</taxon>
        <taxon>Chordata</taxon>
        <taxon>Craniata</taxon>
        <taxon>Vertebrata</taxon>
        <taxon>Euteleostomi</taxon>
        <taxon>Actinopterygii</taxon>
        <taxon>Neopterygii</taxon>
        <taxon>Teleostei</taxon>
        <taxon>Ostariophysi</taxon>
        <taxon>Cypriniformes</taxon>
        <taxon>Nemacheilidae</taxon>
        <taxon>Triplophysa</taxon>
    </lineage>
</organism>
<sequence>MSPTGSSDCAFLHNGAMESSGLKRFKAQLTLGPSLRPWPPGPLLADGSVPCCCPSLQEPIQTLHSFHSDACIALHCSQLLLCHAVSLGAGQLIEEMWRGGNGLVGGWVTEQH</sequence>
<gene>
    <name evidence="1" type="ORF">E1301_Tti005795</name>
</gene>
<evidence type="ECO:0000313" key="2">
    <source>
        <dbReference type="Proteomes" id="UP000324632"/>
    </source>
</evidence>
<reference evidence="1 2" key="1">
    <citation type="journal article" date="2019" name="Mol. Ecol. Resour.">
        <title>Chromosome-level genome assembly of Triplophysa tibetana, a fish adapted to the harsh high-altitude environment of the Tibetan Plateau.</title>
        <authorList>
            <person name="Yang X."/>
            <person name="Liu H."/>
            <person name="Ma Z."/>
            <person name="Zou Y."/>
            <person name="Zou M."/>
            <person name="Mao Y."/>
            <person name="Li X."/>
            <person name="Wang H."/>
            <person name="Chen T."/>
            <person name="Wang W."/>
            <person name="Yang R."/>
        </authorList>
    </citation>
    <scope>NUCLEOTIDE SEQUENCE [LARGE SCALE GENOMIC DNA]</scope>
    <source>
        <strain evidence="1">TTIB1903HZAU</strain>
        <tissue evidence="1">Muscle</tissue>
    </source>
</reference>
<name>A0A5A9NEX5_9TELE</name>